<protein>
    <recommendedName>
        <fullName evidence="4 7">Flagellar hook-associated protein 1</fullName>
        <shortName evidence="7">HAP1</shortName>
    </recommendedName>
</protein>
<proteinExistence type="inferred from homology"/>
<keyword evidence="10" id="KW-0969">Cilium</keyword>
<dbReference type="Pfam" id="PF06429">
    <property type="entry name" value="Flg_bbr_C"/>
    <property type="match status" value="1"/>
</dbReference>
<evidence type="ECO:0000256" key="6">
    <source>
        <dbReference type="ARBA" id="ARBA00023143"/>
    </source>
</evidence>
<dbReference type="Proteomes" id="UP001528411">
    <property type="component" value="Unassembled WGS sequence"/>
</dbReference>
<feature type="domain" description="Flagellar basal-body/hook protein C-terminal" evidence="8">
    <location>
        <begin position="400"/>
        <end position="436"/>
    </location>
</feature>
<evidence type="ECO:0000256" key="5">
    <source>
        <dbReference type="ARBA" id="ARBA00022525"/>
    </source>
</evidence>
<dbReference type="PRINTS" id="PR01005">
    <property type="entry name" value="FLGHOOKAP1"/>
</dbReference>
<evidence type="ECO:0000256" key="2">
    <source>
        <dbReference type="ARBA" id="ARBA00004613"/>
    </source>
</evidence>
<evidence type="ECO:0000256" key="1">
    <source>
        <dbReference type="ARBA" id="ARBA00004365"/>
    </source>
</evidence>
<dbReference type="EMBL" id="JAQOMS010000002">
    <property type="protein sequence ID" value="MDC2888307.1"/>
    <property type="molecule type" value="Genomic_DNA"/>
</dbReference>
<evidence type="ECO:0000256" key="3">
    <source>
        <dbReference type="ARBA" id="ARBA00009677"/>
    </source>
</evidence>
<sequence length="439" mass="47022">MVTGAFALPMSVIRNEFDSGILEIGVSTKEDSESKSIVTDQLSGGSVSSLLDVRDEMIMPAIRELGKLAIVIADSFNRQQSLGRDLNGEVGSNLFSDINDPQLVLSRTFGAVTNPVESKFEINIRNSSQLTTDIYDLDYDGTDLIVSDAKGNVIESFDPAQIAQMNAGTELTIGNTGLSMAIDTDNMTAGDRWQINALKNGASKIDIVIEDPKLIAAADNYFEIDSVTNTNNVSLSLYEINNVSNASYPSPNNVPPLPDPMLQIVVDATGTQYDIQDSAGNSVNGGFQDIAADKIINGPGFTMQFEGELAGNEVFNLTHADNDLIPNDNKKFGPGDNTNMLSMLNFQSKKTMDNGLNSFSEGYADLVTAVGVDTKSTEIARDSYQTLLSGSSARLAAVQGVNLDEEAANLIQYQQAYSASARIITVARETFQTLLSAAG</sequence>
<evidence type="ECO:0000259" key="9">
    <source>
        <dbReference type="Pfam" id="PF22638"/>
    </source>
</evidence>
<keyword evidence="6 7" id="KW-0975">Bacterial flagellum</keyword>
<dbReference type="InterPro" id="IPR053927">
    <property type="entry name" value="FlgK_helical"/>
</dbReference>
<evidence type="ECO:0000313" key="10">
    <source>
        <dbReference type="EMBL" id="MDC2888307.1"/>
    </source>
</evidence>
<keyword evidence="5 7" id="KW-0964">Secreted</keyword>
<dbReference type="PANTHER" id="PTHR30033:SF1">
    <property type="entry name" value="FLAGELLAR HOOK-ASSOCIATED PROTEIN 1"/>
    <property type="match status" value="1"/>
</dbReference>
<evidence type="ECO:0000259" key="8">
    <source>
        <dbReference type="Pfam" id="PF06429"/>
    </source>
</evidence>
<evidence type="ECO:0000313" key="11">
    <source>
        <dbReference type="Proteomes" id="UP001528411"/>
    </source>
</evidence>
<comment type="similarity">
    <text evidence="3 7">Belongs to the flagella basal body rod proteins family.</text>
</comment>
<feature type="domain" description="Flagellar hook-associated protein FlgK helical" evidence="9">
    <location>
        <begin position="2"/>
        <end position="95"/>
    </location>
</feature>
<keyword evidence="10" id="KW-0282">Flagellum</keyword>
<comment type="subcellular location">
    <subcellularLocation>
        <location evidence="1 7">Bacterial flagellum</location>
    </subcellularLocation>
    <subcellularLocation>
        <location evidence="2 7">Secreted</location>
    </subcellularLocation>
</comment>
<gene>
    <name evidence="7" type="primary">flgK</name>
    <name evidence="10" type="ORF">PN838_05320</name>
</gene>
<comment type="caution">
    <text evidence="10">The sequence shown here is derived from an EMBL/GenBank/DDBJ whole genome shotgun (WGS) entry which is preliminary data.</text>
</comment>
<dbReference type="Pfam" id="PF22638">
    <property type="entry name" value="FlgK_D1"/>
    <property type="match status" value="1"/>
</dbReference>
<organism evidence="10 11">
    <name type="scientific">Psychrosphaera algicola</name>
    <dbReference type="NCBI Taxonomy" id="3023714"/>
    <lineage>
        <taxon>Bacteria</taxon>
        <taxon>Pseudomonadati</taxon>
        <taxon>Pseudomonadota</taxon>
        <taxon>Gammaproteobacteria</taxon>
        <taxon>Alteromonadales</taxon>
        <taxon>Pseudoalteromonadaceae</taxon>
        <taxon>Psychrosphaera</taxon>
    </lineage>
</organism>
<keyword evidence="10" id="KW-0966">Cell projection</keyword>
<evidence type="ECO:0000256" key="7">
    <source>
        <dbReference type="RuleBase" id="RU362065"/>
    </source>
</evidence>
<dbReference type="SUPFAM" id="SSF64518">
    <property type="entry name" value="Phase 1 flagellin"/>
    <property type="match status" value="1"/>
</dbReference>
<dbReference type="PANTHER" id="PTHR30033">
    <property type="entry name" value="FLAGELLAR HOOK-ASSOCIATED PROTEIN 1"/>
    <property type="match status" value="1"/>
</dbReference>
<evidence type="ECO:0000256" key="4">
    <source>
        <dbReference type="ARBA" id="ARBA00016244"/>
    </source>
</evidence>
<accession>A0ABT5FCI9</accession>
<reference evidence="10 11" key="1">
    <citation type="submission" date="2023-01" db="EMBL/GenBank/DDBJ databases">
        <title>Psychrosphaera sp. nov., isolated from marine algae.</title>
        <authorList>
            <person name="Bayburt H."/>
            <person name="Choi B.J."/>
            <person name="Kim J.M."/>
            <person name="Choi D.G."/>
            <person name="Jeon C.O."/>
        </authorList>
    </citation>
    <scope>NUCLEOTIDE SEQUENCE [LARGE SCALE GENOMIC DNA]</scope>
    <source>
        <strain evidence="10 11">G1-22</strain>
    </source>
</reference>
<dbReference type="InterPro" id="IPR002371">
    <property type="entry name" value="FlgK"/>
</dbReference>
<dbReference type="InterPro" id="IPR010930">
    <property type="entry name" value="Flg_bb/hook_C_dom"/>
</dbReference>
<name>A0ABT5FCI9_9GAMM</name>
<keyword evidence="11" id="KW-1185">Reference proteome</keyword>